<dbReference type="InterPro" id="IPR045943">
    <property type="entry name" value="DUF6363"/>
</dbReference>
<feature type="short sequence motif" description="GXSXG" evidence="2">
    <location>
        <begin position="59"/>
        <end position="63"/>
    </location>
</feature>
<dbReference type="Pfam" id="PF12146">
    <property type="entry name" value="Hydrolase_4"/>
    <property type="match status" value="1"/>
</dbReference>
<feature type="short sequence motif" description="GXGXXG" evidence="2">
    <location>
        <begin position="31"/>
        <end position="36"/>
    </location>
</feature>
<keyword evidence="1 2" id="KW-0443">Lipid metabolism</keyword>
<dbReference type="SUPFAM" id="SSF53474">
    <property type="entry name" value="alpha/beta-Hydrolases"/>
    <property type="match status" value="1"/>
</dbReference>
<accession>A0AAQ2XWB2</accession>
<dbReference type="PANTHER" id="PTHR11614">
    <property type="entry name" value="PHOSPHOLIPASE-RELATED"/>
    <property type="match status" value="1"/>
</dbReference>
<dbReference type="Gene3D" id="3.40.50.1820">
    <property type="entry name" value="alpha/beta hydrolase"/>
    <property type="match status" value="1"/>
</dbReference>
<dbReference type="PROSITE" id="PS51635">
    <property type="entry name" value="PNPLA"/>
    <property type="match status" value="1"/>
</dbReference>
<keyword evidence="2 4" id="KW-0378">Hydrolase</keyword>
<protein>
    <submittedName>
        <fullName evidence="4">Alpha/beta fold hydrolase</fullName>
    </submittedName>
</protein>
<reference evidence="4" key="1">
    <citation type="submission" date="2023-02" db="EMBL/GenBank/DDBJ databases">
        <title>Isolation, identification, and genome analysis of Vibrio campbellii in the Penaeus vannamei larvae stage.</title>
        <authorList>
            <person name="Huang T."/>
            <person name="Zhang B."/>
        </authorList>
    </citation>
    <scope>NUCLEOTIDE SEQUENCE</scope>
    <source>
        <strain evidence="4">20220413_1</strain>
    </source>
</reference>
<evidence type="ECO:0000313" key="4">
    <source>
        <dbReference type="EMBL" id="WDG07183.1"/>
    </source>
</evidence>
<dbReference type="GO" id="GO:0016042">
    <property type="term" value="P:lipid catabolic process"/>
    <property type="evidence" value="ECO:0007669"/>
    <property type="project" value="UniProtKB-UniRule"/>
</dbReference>
<keyword evidence="2" id="KW-0442">Lipid degradation</keyword>
<dbReference type="Pfam" id="PF19890">
    <property type="entry name" value="DUF6363"/>
    <property type="match status" value="1"/>
</dbReference>
<feature type="active site" description="Nucleophile" evidence="2">
    <location>
        <position position="61"/>
    </location>
</feature>
<dbReference type="InterPro" id="IPR029058">
    <property type="entry name" value="AB_hydrolase_fold"/>
</dbReference>
<dbReference type="InterPro" id="IPR022742">
    <property type="entry name" value="Hydrolase_4"/>
</dbReference>
<dbReference type="RefSeq" id="WP_274290347.1">
    <property type="nucleotide sequence ID" value="NZ_CP117988.1"/>
</dbReference>
<dbReference type="InterPro" id="IPR037483">
    <property type="entry name" value="YjjU-like"/>
</dbReference>
<proteinExistence type="predicted"/>
<organism evidence="4 5">
    <name type="scientific">Vibrio campbellii</name>
    <dbReference type="NCBI Taxonomy" id="680"/>
    <lineage>
        <taxon>Bacteria</taxon>
        <taxon>Pseudomonadati</taxon>
        <taxon>Pseudomonadota</taxon>
        <taxon>Gammaproteobacteria</taxon>
        <taxon>Vibrionales</taxon>
        <taxon>Vibrionaceae</taxon>
        <taxon>Vibrio</taxon>
    </lineage>
</organism>
<dbReference type="InterPro" id="IPR051044">
    <property type="entry name" value="MAG_DAG_Lipase"/>
</dbReference>
<feature type="active site" description="Proton acceptor" evidence="2">
    <location>
        <position position="182"/>
    </location>
</feature>
<evidence type="ECO:0000259" key="3">
    <source>
        <dbReference type="PROSITE" id="PS51635"/>
    </source>
</evidence>
<feature type="short sequence motif" description="DGA/G" evidence="2">
    <location>
        <begin position="182"/>
        <end position="184"/>
    </location>
</feature>
<dbReference type="InterPro" id="IPR002641">
    <property type="entry name" value="PNPLA_dom"/>
</dbReference>
<evidence type="ECO:0000313" key="5">
    <source>
        <dbReference type="Proteomes" id="UP001219537"/>
    </source>
</evidence>
<dbReference type="InterPro" id="IPR016035">
    <property type="entry name" value="Acyl_Trfase/lysoPLipase"/>
</dbReference>
<dbReference type="EMBL" id="CP117988">
    <property type="protein sequence ID" value="WDG07183.1"/>
    <property type="molecule type" value="Genomic_DNA"/>
</dbReference>
<sequence>MGNRYIISNKHHDNFMLHQQHVDKIALVTEGGGQRGIFTAGVLDAFLHADFNPFDLLIGTSAGSLNLASYICGHQGHAYKIIAETTRRPEFFKLTKYLLNGEGLDLDFLVDNAEIDIPLNWEKGSDLLKTKQVVAVATHARNLTTECFDVTLDNWKDVLRASCAIPALHKKPVVFDGARWLDGGVSAPIPVEEAYRRGYKHIVVVRTMPTDFDEHHPLIEAILKHAPSKAMSELSAILLKHEETYRQTQRFLANPPDDVNIYEISPARNLKSSVVESTKKQLDADYLHGARLGRLFVASIGRKLNIPYKPYRRYKTITSEFVNDDAHHQKIEQVWLNRKRGYMKGAMNSDIAWMNVNPQNHSRTLVIVQGRNESVWKYKELIYELSQYFDVYAFDHRGQGESQRLAEHSELGHVDQFEHYVQDLALFLEQVVESQHKTELMILAHSMGGAIATQYLAKYDHNIKACALTSPMFGIKLPKVVGGIQSATMKVISQLQKTPNFAPTQTAFVTKTFEGNDHTTSPIRFKAYSDLLSNNPELRLGGVSPKWISEAIAAGKYCLSQAKHIKTPILIVQPEGDNVVSLAAQDTFNEACTSSRLLTIPHAKHDVLIEADRYRDWALKHILNFYDHRHQFV</sequence>
<evidence type="ECO:0000256" key="1">
    <source>
        <dbReference type="ARBA" id="ARBA00023098"/>
    </source>
</evidence>
<feature type="domain" description="PNPLA" evidence="3">
    <location>
        <begin position="27"/>
        <end position="195"/>
    </location>
</feature>
<dbReference type="AlphaFoldDB" id="A0AAQ2XWB2"/>
<dbReference type="Gene3D" id="3.40.1090.10">
    <property type="entry name" value="Cytosolic phospholipase A2 catalytic domain"/>
    <property type="match status" value="2"/>
</dbReference>
<dbReference type="Pfam" id="PF01734">
    <property type="entry name" value="Patatin"/>
    <property type="match status" value="1"/>
</dbReference>
<dbReference type="SUPFAM" id="SSF52151">
    <property type="entry name" value="FabD/lysophospholipase-like"/>
    <property type="match status" value="1"/>
</dbReference>
<dbReference type="Proteomes" id="UP001219537">
    <property type="component" value="Chromosome 1"/>
</dbReference>
<gene>
    <name evidence="4" type="ORF">PUN50_10520</name>
</gene>
<dbReference type="GO" id="GO:0016787">
    <property type="term" value="F:hydrolase activity"/>
    <property type="evidence" value="ECO:0007669"/>
    <property type="project" value="UniProtKB-UniRule"/>
</dbReference>
<evidence type="ECO:0000256" key="2">
    <source>
        <dbReference type="PROSITE-ProRule" id="PRU01161"/>
    </source>
</evidence>
<name>A0AAQ2XWB2_9VIBR</name>
<dbReference type="CDD" id="cd07208">
    <property type="entry name" value="Pat_hypo_Ecoli_yjju_like"/>
    <property type="match status" value="1"/>
</dbReference>